<gene>
    <name evidence="2" type="ORF">TWF696_006911</name>
</gene>
<evidence type="ECO:0000313" key="3">
    <source>
        <dbReference type="Proteomes" id="UP001375240"/>
    </source>
</evidence>
<evidence type="ECO:0008006" key="4">
    <source>
        <dbReference type="Google" id="ProtNLM"/>
    </source>
</evidence>
<organism evidence="2 3">
    <name type="scientific">Orbilia brochopaga</name>
    <dbReference type="NCBI Taxonomy" id="3140254"/>
    <lineage>
        <taxon>Eukaryota</taxon>
        <taxon>Fungi</taxon>
        <taxon>Dikarya</taxon>
        <taxon>Ascomycota</taxon>
        <taxon>Pezizomycotina</taxon>
        <taxon>Orbiliomycetes</taxon>
        <taxon>Orbiliales</taxon>
        <taxon>Orbiliaceae</taxon>
        <taxon>Orbilia</taxon>
    </lineage>
</organism>
<dbReference type="EMBL" id="JAVHNQ010000005">
    <property type="protein sequence ID" value="KAK6346803.1"/>
    <property type="molecule type" value="Genomic_DNA"/>
</dbReference>
<evidence type="ECO:0000313" key="2">
    <source>
        <dbReference type="EMBL" id="KAK6346803.1"/>
    </source>
</evidence>
<keyword evidence="1" id="KW-0732">Signal</keyword>
<sequence>MIYCWLAGWLLIAAAIIIDHWYDCLLCSCASTQYSKYKCPEPAGRPFTAARAELETVDFPHSRMRGSERGWHAAHPPHGDDGGCLLLFARARSMRSCVHFSHLIPVPAAVPSEAVFRDLIINRIGIYIS</sequence>
<accession>A0AAV9UUJ8</accession>
<reference evidence="2 3" key="1">
    <citation type="submission" date="2019-10" db="EMBL/GenBank/DDBJ databases">
        <authorList>
            <person name="Palmer J.M."/>
        </authorList>
    </citation>
    <scope>NUCLEOTIDE SEQUENCE [LARGE SCALE GENOMIC DNA]</scope>
    <source>
        <strain evidence="2 3">TWF696</strain>
    </source>
</reference>
<dbReference type="AlphaFoldDB" id="A0AAV9UUJ8"/>
<dbReference type="Proteomes" id="UP001375240">
    <property type="component" value="Unassembled WGS sequence"/>
</dbReference>
<keyword evidence="3" id="KW-1185">Reference proteome</keyword>
<name>A0AAV9UUJ8_9PEZI</name>
<proteinExistence type="predicted"/>
<evidence type="ECO:0000256" key="1">
    <source>
        <dbReference type="SAM" id="SignalP"/>
    </source>
</evidence>
<feature type="signal peptide" evidence="1">
    <location>
        <begin position="1"/>
        <end position="15"/>
    </location>
</feature>
<feature type="chain" id="PRO_5043698723" description="Secreted protein" evidence="1">
    <location>
        <begin position="16"/>
        <end position="129"/>
    </location>
</feature>
<comment type="caution">
    <text evidence="2">The sequence shown here is derived from an EMBL/GenBank/DDBJ whole genome shotgun (WGS) entry which is preliminary data.</text>
</comment>
<protein>
    <recommendedName>
        <fullName evidence="4">Secreted protein</fullName>
    </recommendedName>
</protein>